<dbReference type="Pfam" id="PF03876">
    <property type="entry name" value="SHS2_Rpb7-N"/>
    <property type="match status" value="1"/>
</dbReference>
<dbReference type="GO" id="GO:0000932">
    <property type="term" value="C:P-body"/>
    <property type="evidence" value="ECO:0007669"/>
    <property type="project" value="TreeGrafter"/>
</dbReference>
<gene>
    <name evidence="11" type="primary">LOC114243925</name>
</gene>
<dbReference type="Gene3D" id="3.30.1490.120">
    <property type="entry name" value="RNA polymerase Rpb7-like, N-terminal domain"/>
    <property type="match status" value="1"/>
</dbReference>
<dbReference type="InterPro" id="IPR003029">
    <property type="entry name" value="S1_domain"/>
</dbReference>
<dbReference type="InterPro" id="IPR036898">
    <property type="entry name" value="RNA_pol_Rpb7-like_N_sf"/>
</dbReference>
<dbReference type="CDD" id="cd04462">
    <property type="entry name" value="S1_RNAPII_Rpb7"/>
    <property type="match status" value="1"/>
</dbReference>
<dbReference type="Pfam" id="PF00575">
    <property type="entry name" value="S1"/>
    <property type="match status" value="1"/>
</dbReference>
<dbReference type="OrthoDB" id="1162399at2759"/>
<dbReference type="AlphaFoldDB" id="A0A6J2JT20"/>
<keyword evidence="10" id="KW-1185">Reference proteome</keyword>
<evidence type="ECO:0000256" key="4">
    <source>
        <dbReference type="ARBA" id="ARBA00022478"/>
    </source>
</evidence>
<dbReference type="RefSeq" id="XP_028031379.1">
    <property type="nucleotide sequence ID" value="XM_028175578.1"/>
</dbReference>
<protein>
    <recommendedName>
        <fullName evidence="3">DNA-directed RNA polymerase II subunit RPB7</fullName>
    </recommendedName>
    <alternativeName>
        <fullName evidence="7">DNA-directed RNA polymerase II subunit rpb7</fullName>
    </alternativeName>
</protein>
<name>A0A6J2JT20_BOMMA</name>
<evidence type="ECO:0000256" key="1">
    <source>
        <dbReference type="ARBA" id="ARBA00004123"/>
    </source>
</evidence>
<dbReference type="GO" id="GO:0003697">
    <property type="term" value="F:single-stranded DNA binding"/>
    <property type="evidence" value="ECO:0007669"/>
    <property type="project" value="TreeGrafter"/>
</dbReference>
<feature type="domain" description="RNA polymerase Rpb7-like N-terminal" evidence="9">
    <location>
        <begin position="10"/>
        <end position="64"/>
    </location>
</feature>
<dbReference type="GO" id="GO:0031369">
    <property type="term" value="F:translation initiation factor binding"/>
    <property type="evidence" value="ECO:0007669"/>
    <property type="project" value="TreeGrafter"/>
</dbReference>
<dbReference type="PANTHER" id="PTHR12709">
    <property type="entry name" value="DNA-DIRECTED RNA POLYMERASE II, III"/>
    <property type="match status" value="1"/>
</dbReference>
<dbReference type="GeneID" id="114243925"/>
<dbReference type="InterPro" id="IPR045113">
    <property type="entry name" value="Rpb7-like"/>
</dbReference>
<dbReference type="GO" id="GO:0005665">
    <property type="term" value="C:RNA polymerase II, core complex"/>
    <property type="evidence" value="ECO:0007669"/>
    <property type="project" value="TreeGrafter"/>
</dbReference>
<dbReference type="FunFam" id="3.30.1490.120:FF:000001">
    <property type="entry name" value="DNA-directed RNA polymerase II subunit RPB7"/>
    <property type="match status" value="1"/>
</dbReference>
<evidence type="ECO:0000313" key="11">
    <source>
        <dbReference type="RefSeq" id="XP_028031379.1"/>
    </source>
</evidence>
<reference evidence="11" key="1">
    <citation type="submission" date="2025-08" db="UniProtKB">
        <authorList>
            <consortium name="RefSeq"/>
        </authorList>
    </citation>
    <scope>IDENTIFICATION</scope>
    <source>
        <tissue evidence="11">Silk gland</tissue>
    </source>
</reference>
<evidence type="ECO:0000256" key="3">
    <source>
        <dbReference type="ARBA" id="ARBA00015928"/>
    </source>
</evidence>
<dbReference type="CTD" id="136026285"/>
<dbReference type="GO" id="GO:0060213">
    <property type="term" value="P:positive regulation of nuclear-transcribed mRNA poly(A) tail shortening"/>
    <property type="evidence" value="ECO:0007669"/>
    <property type="project" value="TreeGrafter"/>
</dbReference>
<dbReference type="SUPFAM" id="SSF88798">
    <property type="entry name" value="N-terminal, heterodimerisation domain of RBP7 (RpoE)"/>
    <property type="match status" value="1"/>
</dbReference>
<accession>A0A6J2JT20</accession>
<dbReference type="GO" id="GO:0045948">
    <property type="term" value="P:positive regulation of translational initiation"/>
    <property type="evidence" value="ECO:0007669"/>
    <property type="project" value="TreeGrafter"/>
</dbReference>
<sequence>MFYHISLEHEILLHPKYFGPQLLETVKQKLYTDVEGTCTGKYGFVIAVTQIDNIGAGLIQHGQGFVMYPVKYKAVVFRPFKGEVLDGIVTQVNKVGMFAQIGPLKCFISHHSIPDYMEFCPNVNPPCYKSKQEDSVIQEEDVIRLKIVGTRVDASGIFAIGTLIGDYLGLVPQ</sequence>
<evidence type="ECO:0000256" key="6">
    <source>
        <dbReference type="ARBA" id="ARBA00023242"/>
    </source>
</evidence>
<dbReference type="Gene3D" id="2.40.50.140">
    <property type="entry name" value="Nucleic acid-binding proteins"/>
    <property type="match status" value="1"/>
</dbReference>
<evidence type="ECO:0000259" key="8">
    <source>
        <dbReference type="Pfam" id="PF00575"/>
    </source>
</evidence>
<dbReference type="CDD" id="cd04329">
    <property type="entry name" value="RNAP_II_Rpb7_N"/>
    <property type="match status" value="1"/>
</dbReference>
<evidence type="ECO:0000256" key="7">
    <source>
        <dbReference type="ARBA" id="ARBA00073912"/>
    </source>
</evidence>
<dbReference type="InterPro" id="IPR005576">
    <property type="entry name" value="Rpb7-like_N"/>
</dbReference>
<comment type="subcellular location">
    <subcellularLocation>
        <location evidence="1">Nucleus</location>
    </subcellularLocation>
</comment>
<dbReference type="GO" id="GO:0006367">
    <property type="term" value="P:transcription initiation at RNA polymerase II promoter"/>
    <property type="evidence" value="ECO:0007669"/>
    <property type="project" value="TreeGrafter"/>
</dbReference>
<dbReference type="Proteomes" id="UP000504629">
    <property type="component" value="Unplaced"/>
</dbReference>
<dbReference type="GO" id="GO:0003727">
    <property type="term" value="F:single-stranded RNA binding"/>
    <property type="evidence" value="ECO:0007669"/>
    <property type="project" value="TreeGrafter"/>
</dbReference>
<evidence type="ECO:0000256" key="2">
    <source>
        <dbReference type="ARBA" id="ARBA00009307"/>
    </source>
</evidence>
<evidence type="ECO:0000259" key="9">
    <source>
        <dbReference type="Pfam" id="PF03876"/>
    </source>
</evidence>
<keyword evidence="5" id="KW-0804">Transcription</keyword>
<dbReference type="FunFam" id="2.40.50.140:FF:000043">
    <property type="entry name" value="DNA-directed RNA polymerase II subunit RPB7"/>
    <property type="match status" value="1"/>
</dbReference>
<dbReference type="KEGG" id="bman:114243925"/>
<evidence type="ECO:0000313" key="10">
    <source>
        <dbReference type="Proteomes" id="UP000504629"/>
    </source>
</evidence>
<proteinExistence type="inferred from homology"/>
<keyword evidence="4 11" id="KW-0240">DNA-directed RNA polymerase</keyword>
<evidence type="ECO:0000256" key="5">
    <source>
        <dbReference type="ARBA" id="ARBA00023163"/>
    </source>
</evidence>
<keyword evidence="6" id="KW-0539">Nucleus</keyword>
<comment type="similarity">
    <text evidence="2">Belongs to the eukaryotic RPB7/RPC8 RNA polymerase subunit family.</text>
</comment>
<dbReference type="InterPro" id="IPR012340">
    <property type="entry name" value="NA-bd_OB-fold"/>
</dbReference>
<dbReference type="PANTHER" id="PTHR12709:SF4">
    <property type="entry name" value="DNA-DIRECTED RNA POLYMERASE II SUBUNIT RPB7"/>
    <property type="match status" value="1"/>
</dbReference>
<feature type="domain" description="S1 motif" evidence="8">
    <location>
        <begin position="79"/>
        <end position="157"/>
    </location>
</feature>
<organism evidence="10 11">
    <name type="scientific">Bombyx mandarina</name>
    <name type="common">Wild silk moth</name>
    <name type="synonym">Wild silkworm</name>
    <dbReference type="NCBI Taxonomy" id="7092"/>
    <lineage>
        <taxon>Eukaryota</taxon>
        <taxon>Metazoa</taxon>
        <taxon>Ecdysozoa</taxon>
        <taxon>Arthropoda</taxon>
        <taxon>Hexapoda</taxon>
        <taxon>Insecta</taxon>
        <taxon>Pterygota</taxon>
        <taxon>Neoptera</taxon>
        <taxon>Endopterygota</taxon>
        <taxon>Lepidoptera</taxon>
        <taxon>Glossata</taxon>
        <taxon>Ditrysia</taxon>
        <taxon>Bombycoidea</taxon>
        <taxon>Bombycidae</taxon>
        <taxon>Bombycinae</taxon>
        <taxon>Bombyx</taxon>
    </lineage>
</organism>
<dbReference type="SUPFAM" id="SSF50249">
    <property type="entry name" value="Nucleic acid-binding proteins"/>
    <property type="match status" value="1"/>
</dbReference>